<evidence type="ECO:0000313" key="4">
    <source>
        <dbReference type="Proteomes" id="UP000242519"/>
    </source>
</evidence>
<dbReference type="InParanoid" id="A0A218ZDF3"/>
<feature type="compositionally biased region" description="Low complexity" evidence="2">
    <location>
        <begin position="334"/>
        <end position="351"/>
    </location>
</feature>
<gene>
    <name evidence="3" type="ORF">B2J93_890</name>
</gene>
<dbReference type="EMBL" id="MZNU01000060">
    <property type="protein sequence ID" value="OWP05772.1"/>
    <property type="molecule type" value="Genomic_DNA"/>
</dbReference>
<feature type="compositionally biased region" description="Low complexity" evidence="2">
    <location>
        <begin position="50"/>
        <end position="67"/>
    </location>
</feature>
<feature type="compositionally biased region" description="Low complexity" evidence="2">
    <location>
        <begin position="160"/>
        <end position="170"/>
    </location>
</feature>
<feature type="compositionally biased region" description="Polar residues" evidence="2">
    <location>
        <begin position="125"/>
        <end position="138"/>
    </location>
</feature>
<feature type="compositionally biased region" description="Polar residues" evidence="2">
    <location>
        <begin position="741"/>
        <end position="753"/>
    </location>
</feature>
<evidence type="ECO:0000256" key="2">
    <source>
        <dbReference type="SAM" id="MobiDB-lite"/>
    </source>
</evidence>
<accession>A0A218ZDF3</accession>
<sequence>MAAETERDNAIPQRRPRTSTANPLFARREREPRSSGFKASNGEAAGGSGSESASSQGPATAGAPAQPRSGWLSGRNRRPLGLGEAFQRTDENGGRRPRTAPGILRDSDEGGAVAPSPESRIPRATTYSSGTPLGSSPPRSIEEIYAREERGRPVPEDNGSESSGPVEGSPSPAPNPRNTRYIREEIRRRVVPRNKELDDLEFAEIDRKRERLEKTKARMKRSIANPRPLFPARDPLDTQAPFSRRGTLARTTSTSSFEEAGATRKSSISSFEDEPDPPYNVPKAWKRAKPYPNYIQRIFSSEASLKIKDPRVLSENQSQHVPSDDPLPSVELGAPAQPSSPTSRPTSSAQPNADVREDIPEKSRLWDADLDFTARSLQLSTSPMLRVKATSKLDDIREQEIQSSSARAIANNRLEEIRQTNSEERSMREESRIPGSTEEPQEEIYYERTILEEEGYPIPGTPVTVFPYNSYPSRPSDPPGHNREDSFETLRKLARVLSQSPGPSHRRADEEGGGEEEEEKEEEKSEEKQAEKERDDEPVQSGGDLARAAESPRGRSIESPKQPETAEPVEKRPVEKEPGKPAGRLMDRINGLSLDYLRGRSQRRRAIPTETKRRSTAASPPKSDVDPEERIAAEAKLFELQDNRSEKNSIEASSRSPSLSDDGPPDETPRPKADPLSRPTPRVTGAFIETPAPPVRRPQKQRPISPSCQVVDPVDDASPSSENEQQQQQQQREQSNKENSTSRTAAKNNTGTSEVPHPSVYVPRQRARDTPRGPSLHRENAKWSGRAPRPLPVNTAKVTTAAEDLRRLEIEAGIEDSTLDNFETLLEHGTAYKASITKKPGLEPVSEIPDEDKDILSTVEERERRLERLIWARMEQKLRNTSTSIRDAKHGIERLEQQVSSASALPADPVSDDGVHHVRIQIDMKFPRLWVRNPVAIRAPGPPARGRLAGFGRSRNWKFTWLGAILATFAAWYVAESFMCGVYCHPVASSQNTWQPSDPFFPWAIPTKLDQWTGEVVSSAARSAKDSLDNWWDPEGLRYKRLHYHPGVSGGASDWWLGRSGPVGIVRPEKEEGSMFDDEAYD</sequence>
<feature type="region of interest" description="Disordered" evidence="2">
    <location>
        <begin position="216"/>
        <end position="286"/>
    </location>
</feature>
<proteinExistence type="predicted"/>
<feature type="region of interest" description="Disordered" evidence="2">
    <location>
        <begin position="1"/>
        <end position="183"/>
    </location>
</feature>
<feature type="compositionally biased region" description="Basic and acidic residues" evidence="2">
    <location>
        <begin position="140"/>
        <end position="155"/>
    </location>
</feature>
<reference evidence="3 4" key="1">
    <citation type="submission" date="2017-04" db="EMBL/GenBank/DDBJ databases">
        <title>Draft genome sequence of Marssonina coronaria NL1: causal agent of apple blotch.</title>
        <authorList>
            <person name="Cheng Q."/>
        </authorList>
    </citation>
    <scope>NUCLEOTIDE SEQUENCE [LARGE SCALE GENOMIC DNA]</scope>
    <source>
        <strain evidence="3 4">NL1</strain>
    </source>
</reference>
<dbReference type="Proteomes" id="UP000242519">
    <property type="component" value="Unassembled WGS sequence"/>
</dbReference>
<feature type="compositionally biased region" description="Basic and acidic residues" evidence="2">
    <location>
        <begin position="623"/>
        <end position="649"/>
    </location>
</feature>
<dbReference type="OrthoDB" id="3439035at2759"/>
<keyword evidence="1" id="KW-0175">Coiled coil</keyword>
<feature type="compositionally biased region" description="Basic and acidic residues" evidence="2">
    <location>
        <begin position="413"/>
        <end position="432"/>
    </location>
</feature>
<feature type="compositionally biased region" description="Polar residues" evidence="2">
    <location>
        <begin position="650"/>
        <end position="659"/>
    </location>
</feature>
<feature type="compositionally biased region" description="Acidic residues" evidence="2">
    <location>
        <begin position="511"/>
        <end position="521"/>
    </location>
</feature>
<feature type="compositionally biased region" description="Basic and acidic residues" evidence="2">
    <location>
        <begin position="522"/>
        <end position="537"/>
    </location>
</feature>
<feature type="compositionally biased region" description="Basic and acidic residues" evidence="2">
    <location>
        <begin position="354"/>
        <end position="367"/>
    </location>
</feature>
<feature type="coiled-coil region" evidence="1">
    <location>
        <begin position="878"/>
        <end position="905"/>
    </location>
</feature>
<evidence type="ECO:0000256" key="1">
    <source>
        <dbReference type="SAM" id="Coils"/>
    </source>
</evidence>
<feature type="compositionally biased region" description="Basic and acidic residues" evidence="2">
    <location>
        <begin position="480"/>
        <end position="491"/>
    </location>
</feature>
<comment type="caution">
    <text evidence="3">The sequence shown here is derived from an EMBL/GenBank/DDBJ whole genome shotgun (WGS) entry which is preliminary data.</text>
</comment>
<name>A0A218ZDF3_9HELO</name>
<feature type="compositionally biased region" description="Low complexity" evidence="2">
    <location>
        <begin position="720"/>
        <end position="739"/>
    </location>
</feature>
<protein>
    <submittedName>
        <fullName evidence="3">Uncharacterized protein</fullName>
    </submittedName>
</protein>
<feature type="compositionally biased region" description="Basic and acidic residues" evidence="2">
    <location>
        <begin position="766"/>
        <end position="781"/>
    </location>
</feature>
<feature type="compositionally biased region" description="Basic and acidic residues" evidence="2">
    <location>
        <begin position="568"/>
        <end position="579"/>
    </location>
</feature>
<keyword evidence="4" id="KW-1185">Reference proteome</keyword>
<organism evidence="3 4">
    <name type="scientific">Diplocarpon coronariae</name>
    <dbReference type="NCBI Taxonomy" id="2795749"/>
    <lineage>
        <taxon>Eukaryota</taxon>
        <taxon>Fungi</taxon>
        <taxon>Dikarya</taxon>
        <taxon>Ascomycota</taxon>
        <taxon>Pezizomycotina</taxon>
        <taxon>Leotiomycetes</taxon>
        <taxon>Helotiales</taxon>
        <taxon>Drepanopezizaceae</taxon>
        <taxon>Diplocarpon</taxon>
    </lineage>
</organism>
<dbReference type="STRING" id="503106.A0A218ZDF3"/>
<evidence type="ECO:0000313" key="3">
    <source>
        <dbReference type="EMBL" id="OWP05772.1"/>
    </source>
</evidence>
<feature type="region of interest" description="Disordered" evidence="2">
    <location>
        <begin position="400"/>
        <end position="792"/>
    </location>
</feature>
<feature type="region of interest" description="Disordered" evidence="2">
    <location>
        <begin position="310"/>
        <end position="367"/>
    </location>
</feature>
<dbReference type="AlphaFoldDB" id="A0A218ZDF3"/>